<dbReference type="InterPro" id="IPR015421">
    <property type="entry name" value="PyrdxlP-dep_Trfase_major"/>
</dbReference>
<organism evidence="8 9">
    <name type="scientific">Rarispira pelagica</name>
    <dbReference type="NCBI Taxonomy" id="3141764"/>
    <lineage>
        <taxon>Bacteria</taxon>
        <taxon>Pseudomonadati</taxon>
        <taxon>Spirochaetota</taxon>
        <taxon>Spirochaetia</taxon>
        <taxon>Winmispirales</taxon>
        <taxon>Winmispiraceae</taxon>
        <taxon>Rarispira</taxon>
    </lineage>
</organism>
<evidence type="ECO:0000256" key="6">
    <source>
        <dbReference type="ARBA" id="ARBA00026106"/>
    </source>
</evidence>
<dbReference type="PANTHER" id="PTHR43488:SF2">
    <property type="entry name" value="GLUTAMATE-PYRUVATE AMINOTRANSFERASE ALAA"/>
    <property type="match status" value="1"/>
</dbReference>
<comment type="caution">
    <text evidence="8">The sequence shown here is derived from an EMBL/GenBank/DDBJ whole genome shotgun (WGS) entry which is preliminary data.</text>
</comment>
<evidence type="ECO:0000313" key="8">
    <source>
        <dbReference type="EMBL" id="MEM5948865.1"/>
    </source>
</evidence>
<dbReference type="GO" id="GO:0008483">
    <property type="term" value="F:transaminase activity"/>
    <property type="evidence" value="ECO:0007669"/>
    <property type="project" value="UniProtKB-KW"/>
</dbReference>
<dbReference type="InterPro" id="IPR015424">
    <property type="entry name" value="PyrdxlP-dep_Trfase"/>
</dbReference>
<keyword evidence="3 8" id="KW-0032">Aminotransferase</keyword>
<dbReference type="Pfam" id="PF00155">
    <property type="entry name" value="Aminotran_1_2"/>
    <property type="match status" value="1"/>
</dbReference>
<dbReference type="InterPro" id="IPR051926">
    <property type="entry name" value="Ala_Aminotransferase"/>
</dbReference>
<comment type="similarity">
    <text evidence="2">Belongs to the class-I pyridoxal-phosphate-dependent aminotransferase family.</text>
</comment>
<dbReference type="InterPro" id="IPR004839">
    <property type="entry name" value="Aminotransferase_I/II_large"/>
</dbReference>
<gene>
    <name evidence="8" type="ORF">WKV44_09965</name>
</gene>
<evidence type="ECO:0000256" key="2">
    <source>
        <dbReference type="ARBA" id="ARBA00007441"/>
    </source>
</evidence>
<dbReference type="InterPro" id="IPR015422">
    <property type="entry name" value="PyrdxlP-dep_Trfase_small"/>
</dbReference>
<dbReference type="Proteomes" id="UP001466331">
    <property type="component" value="Unassembled WGS sequence"/>
</dbReference>
<dbReference type="SUPFAM" id="SSF53383">
    <property type="entry name" value="PLP-dependent transferases"/>
    <property type="match status" value="1"/>
</dbReference>
<dbReference type="CDD" id="cd00609">
    <property type="entry name" value="AAT_like"/>
    <property type="match status" value="1"/>
</dbReference>
<sequence>MKKIIKSHKLDDICYDIRGPVMHEAKRLEEEGFNILKLNIGNPAPFGLFAPDEIIHDMIINMPNAQGYSDSKGIFPARKAVMQYYQAKGVFDADTDYIFIGNGVSELITISLQALLNDEDEVLIPSPDYPLWTAATRLAGGRPVHYVCDEESDWIPDIKDIREKITPRTKAIVVINPNNPTGAVYPASVMEEIYKIACEHQLVIMADEIYEKIIYDDDAKKSYKPMSLIAEDVLCITFNGLSKAYRGAGLRGGWMMLSGKRSIAEDYIEGLNLLSSMRLCSNVPAQYGIQTALGGYQSIDDLVAPGGRLHEQRDLCYEMLNRIPGVSCRKPAGALYCFPRLDIEKFSIKDDERFVLDLLREKKILVVQGTGFNWPKPDHLRIVFLPDKDTLEEAINRLADFLDGYKQL</sequence>
<evidence type="ECO:0000313" key="9">
    <source>
        <dbReference type="Proteomes" id="UP001466331"/>
    </source>
</evidence>
<dbReference type="PANTHER" id="PTHR43488">
    <property type="entry name" value="GLUTAMATE-PYRUVATE AMINOTRANSFERASE ALAA"/>
    <property type="match status" value="1"/>
</dbReference>
<dbReference type="Gene3D" id="3.90.1150.10">
    <property type="entry name" value="Aspartate Aminotransferase, domain 1"/>
    <property type="match status" value="1"/>
</dbReference>
<dbReference type="RefSeq" id="WP_420070318.1">
    <property type="nucleotide sequence ID" value="NZ_JBCHKQ010000006.1"/>
</dbReference>
<name>A0ABU9UFV2_9SPIR</name>
<keyword evidence="5" id="KW-0663">Pyridoxal phosphate</keyword>
<dbReference type="Gene3D" id="3.40.640.10">
    <property type="entry name" value="Type I PLP-dependent aspartate aminotransferase-like (Major domain)"/>
    <property type="match status" value="1"/>
</dbReference>
<protein>
    <recommendedName>
        <fullName evidence="6">alanine transaminase</fullName>
        <ecNumber evidence="6">2.6.1.2</ecNumber>
    </recommendedName>
</protein>
<accession>A0ABU9UFV2</accession>
<keyword evidence="9" id="KW-1185">Reference proteome</keyword>
<evidence type="ECO:0000256" key="1">
    <source>
        <dbReference type="ARBA" id="ARBA00001933"/>
    </source>
</evidence>
<dbReference type="EC" id="2.6.1.2" evidence="6"/>
<dbReference type="EMBL" id="JBCHKQ010000006">
    <property type="protein sequence ID" value="MEM5948865.1"/>
    <property type="molecule type" value="Genomic_DNA"/>
</dbReference>
<evidence type="ECO:0000256" key="5">
    <source>
        <dbReference type="ARBA" id="ARBA00022898"/>
    </source>
</evidence>
<reference evidence="8 9" key="1">
    <citation type="submission" date="2024-03" db="EMBL/GenBank/DDBJ databases">
        <title>Ignisphaera cupida sp. nov., a hyperthermophilic hydrolytic archaeon from a hot spring of Kamchatka, and proposal of Ignisphaeraceae fam. nov.</title>
        <authorList>
            <person name="Podosokorskaya O.A."/>
            <person name="Elcheninov A.G."/>
            <person name="Maltseva A.I."/>
            <person name="Zayulina K.S."/>
            <person name="Novikov A."/>
            <person name="Merkel A.Y."/>
        </authorList>
    </citation>
    <scope>NUCLEOTIDE SEQUENCE [LARGE SCALE GENOMIC DNA]</scope>
    <source>
        <strain evidence="8 9">38H-sp</strain>
    </source>
</reference>
<comment type="cofactor">
    <cofactor evidence="1">
        <name>pyridoxal 5'-phosphate</name>
        <dbReference type="ChEBI" id="CHEBI:597326"/>
    </cofactor>
</comment>
<evidence type="ECO:0000256" key="3">
    <source>
        <dbReference type="ARBA" id="ARBA00022576"/>
    </source>
</evidence>
<proteinExistence type="inferred from homology"/>
<evidence type="ECO:0000259" key="7">
    <source>
        <dbReference type="Pfam" id="PF00155"/>
    </source>
</evidence>
<keyword evidence="4 8" id="KW-0808">Transferase</keyword>
<evidence type="ECO:0000256" key="4">
    <source>
        <dbReference type="ARBA" id="ARBA00022679"/>
    </source>
</evidence>
<feature type="domain" description="Aminotransferase class I/classII large" evidence="7">
    <location>
        <begin position="35"/>
        <end position="398"/>
    </location>
</feature>